<sequence length="151" mass="16695">MENRQRSFQPFYWFTVLIWVGAGIAGVIIGARTGTGTGLGDTRLQPLTAKVPAYGSFVGDGWRLGVTFVALALLPVFWYVFLRSLGAFASHDELPPATEQQQRDSLLRSERDNVLAATVAYRVSVLSLLVLLVFGNFFLPYVVLRWGWGGL</sequence>
<evidence type="ECO:0000256" key="1">
    <source>
        <dbReference type="SAM" id="Phobius"/>
    </source>
</evidence>
<feature type="transmembrane region" description="Helical" evidence="1">
    <location>
        <begin position="62"/>
        <end position="82"/>
    </location>
</feature>
<dbReference type="AlphaFoldDB" id="A0A1W9ZCH9"/>
<organism evidence="2 3">
    <name type="scientific">Mycobacterium arosiense ATCC BAA-1401 = DSM 45069</name>
    <dbReference type="NCBI Taxonomy" id="1265311"/>
    <lineage>
        <taxon>Bacteria</taxon>
        <taxon>Bacillati</taxon>
        <taxon>Actinomycetota</taxon>
        <taxon>Actinomycetes</taxon>
        <taxon>Mycobacteriales</taxon>
        <taxon>Mycobacteriaceae</taxon>
        <taxon>Mycobacterium</taxon>
        <taxon>Mycobacterium avium complex (MAC)</taxon>
    </lineage>
</organism>
<accession>A0A1W9ZCH9</accession>
<gene>
    <name evidence="2" type="ORF">BST14_18330</name>
</gene>
<protein>
    <submittedName>
        <fullName evidence="2">Uncharacterized protein</fullName>
    </submittedName>
</protein>
<comment type="caution">
    <text evidence="2">The sequence shown here is derived from an EMBL/GenBank/DDBJ whole genome shotgun (WGS) entry which is preliminary data.</text>
</comment>
<evidence type="ECO:0000313" key="3">
    <source>
        <dbReference type="Proteomes" id="UP000192707"/>
    </source>
</evidence>
<dbReference type="EMBL" id="MVHG01000051">
    <property type="protein sequence ID" value="ORA11671.1"/>
    <property type="molecule type" value="Genomic_DNA"/>
</dbReference>
<reference evidence="2 3" key="1">
    <citation type="submission" date="2016-12" db="EMBL/GenBank/DDBJ databases">
        <title>The new phylogeny of genus Mycobacterium.</title>
        <authorList>
            <person name="Tortoli E."/>
            <person name="Trovato A."/>
            <person name="Cirillo D.M."/>
        </authorList>
    </citation>
    <scope>NUCLEOTIDE SEQUENCE [LARGE SCALE GENOMIC DNA]</scope>
    <source>
        <strain evidence="2 3">DSM 45069</strain>
    </source>
</reference>
<keyword evidence="3" id="KW-1185">Reference proteome</keyword>
<evidence type="ECO:0000313" key="2">
    <source>
        <dbReference type="EMBL" id="ORA11671.1"/>
    </source>
</evidence>
<keyword evidence="1" id="KW-1133">Transmembrane helix</keyword>
<feature type="transmembrane region" description="Helical" evidence="1">
    <location>
        <begin position="119"/>
        <end position="143"/>
    </location>
</feature>
<feature type="transmembrane region" description="Helical" evidence="1">
    <location>
        <begin position="12"/>
        <end position="31"/>
    </location>
</feature>
<proteinExistence type="predicted"/>
<name>A0A1W9ZCH9_MYCAI</name>
<keyword evidence="1" id="KW-0472">Membrane</keyword>
<dbReference type="Proteomes" id="UP000192707">
    <property type="component" value="Unassembled WGS sequence"/>
</dbReference>
<keyword evidence="1" id="KW-0812">Transmembrane</keyword>